<dbReference type="Gene3D" id="3.40.50.720">
    <property type="entry name" value="NAD(P)-binding Rossmann-like Domain"/>
    <property type="match status" value="1"/>
</dbReference>
<dbReference type="SUPFAM" id="SSF51735">
    <property type="entry name" value="NAD(P)-binding Rossmann-fold domains"/>
    <property type="match status" value="1"/>
</dbReference>
<dbReference type="KEGG" id="ohi:H8790_10065"/>
<feature type="domain" description="Saccharopine dehydrogenase-like C-terminal" evidence="3">
    <location>
        <begin position="129"/>
        <end position="380"/>
    </location>
</feature>
<dbReference type="Proteomes" id="UP000515960">
    <property type="component" value="Chromosome"/>
</dbReference>
<evidence type="ECO:0000259" key="3">
    <source>
        <dbReference type="Pfam" id="PF16653"/>
    </source>
</evidence>
<dbReference type="SUPFAM" id="SSF55347">
    <property type="entry name" value="Glyceraldehyde-3-phosphate dehydrogenase-like, C-terminal domain"/>
    <property type="match status" value="1"/>
</dbReference>
<dbReference type="GO" id="GO:0016491">
    <property type="term" value="F:oxidoreductase activity"/>
    <property type="evidence" value="ECO:0007669"/>
    <property type="project" value="UniProtKB-KW"/>
</dbReference>
<gene>
    <name evidence="4" type="ORF">H8790_10065</name>
</gene>
<dbReference type="EMBL" id="CP060490">
    <property type="protein sequence ID" value="QNL43807.1"/>
    <property type="molecule type" value="Genomic_DNA"/>
</dbReference>
<keyword evidence="5" id="KW-1185">Reference proteome</keyword>
<dbReference type="InterPro" id="IPR032095">
    <property type="entry name" value="Sacchrp_dh-like_C"/>
</dbReference>
<evidence type="ECO:0000313" key="4">
    <source>
        <dbReference type="EMBL" id="QNL43807.1"/>
    </source>
</evidence>
<evidence type="ECO:0000259" key="2">
    <source>
        <dbReference type="Pfam" id="PF03435"/>
    </source>
</evidence>
<dbReference type="PANTHER" id="PTHR11133:SF22">
    <property type="entry name" value="ALPHA-AMINOADIPIC SEMIALDEHYDE SYNTHASE, MITOCHONDRIAL"/>
    <property type="match status" value="1"/>
</dbReference>
<evidence type="ECO:0000313" key="5">
    <source>
        <dbReference type="Proteomes" id="UP000515960"/>
    </source>
</evidence>
<dbReference type="PANTHER" id="PTHR11133">
    <property type="entry name" value="SACCHAROPINE DEHYDROGENASE"/>
    <property type="match status" value="1"/>
</dbReference>
<reference evidence="4 5" key="1">
    <citation type="submission" date="2020-08" db="EMBL/GenBank/DDBJ databases">
        <authorList>
            <person name="Liu C."/>
            <person name="Sun Q."/>
        </authorList>
    </citation>
    <scope>NUCLEOTIDE SEQUENCE [LARGE SCALE GENOMIC DNA]</scope>
    <source>
        <strain evidence="4 5">NSJ-62</strain>
    </source>
</reference>
<dbReference type="InterPro" id="IPR036291">
    <property type="entry name" value="NAD(P)-bd_dom_sf"/>
</dbReference>
<dbReference type="InterPro" id="IPR051168">
    <property type="entry name" value="AASS"/>
</dbReference>
<protein>
    <submittedName>
        <fullName evidence="4">Saccharopine dehydrogenase NADP-binding domain-containing protein</fullName>
    </submittedName>
</protein>
<evidence type="ECO:0000256" key="1">
    <source>
        <dbReference type="ARBA" id="ARBA00023002"/>
    </source>
</evidence>
<dbReference type="Gene3D" id="3.30.360.10">
    <property type="entry name" value="Dihydrodipicolinate Reductase, domain 2"/>
    <property type="match status" value="1"/>
</dbReference>
<dbReference type="InterPro" id="IPR005097">
    <property type="entry name" value="Sacchrp_dh_NADP-bd"/>
</dbReference>
<accession>A0A7G9B2M6</accession>
<dbReference type="Pfam" id="PF16653">
    <property type="entry name" value="Sacchrp_dh_C"/>
    <property type="match status" value="1"/>
</dbReference>
<dbReference type="Pfam" id="PF03435">
    <property type="entry name" value="Sacchrp_dh_NADP"/>
    <property type="match status" value="1"/>
</dbReference>
<proteinExistence type="predicted"/>
<keyword evidence="1" id="KW-0560">Oxidoreductase</keyword>
<dbReference type="RefSeq" id="WP_187332398.1">
    <property type="nucleotide sequence ID" value="NZ_CP060490.1"/>
</dbReference>
<name>A0A7G9B2M6_9FIRM</name>
<sequence>MKKVVILGAGMMGHVMAKELIGEKDYDLAIADFSEDNLKLVAEQCPGIKTIQVDFSKKGEAGKLVKDFDLVVGALPKFLASDTCMEILETGVDMVEVSGLDYANKPEADRKAMEDAAAKSGATVCLGIGLAPGMINVLTAHAVTKMDKALKAELLVGGLPVVREQPYEYKLVFSLIGTLGQFVFPVKVVRNHQIEVIEACSEIKQVEVEGIGTMEAFTTNGLTSLMHTYRDIIPDMKEMTLRYPGHTEKIKMLRDSGLLSYDYIDYKGAHFRPVDFTSDMLLPKWKLQPGEKELTAVFCDIKGVKDGKGVNYHYECLDYFDDKTGYTSMARTTCFPALVMAKMVTDGAFKYSGGLCHPEFIGRDEKAYQALMSGMEKKGVFYKEAVTEVEI</sequence>
<organism evidence="4 5">
    <name type="scientific">Oscillibacter hominis</name>
    <dbReference type="NCBI Taxonomy" id="2763056"/>
    <lineage>
        <taxon>Bacteria</taxon>
        <taxon>Bacillati</taxon>
        <taxon>Bacillota</taxon>
        <taxon>Clostridia</taxon>
        <taxon>Eubacteriales</taxon>
        <taxon>Oscillospiraceae</taxon>
        <taxon>Oscillibacter</taxon>
    </lineage>
</organism>
<feature type="domain" description="Saccharopine dehydrogenase NADP binding" evidence="2">
    <location>
        <begin position="4"/>
        <end position="124"/>
    </location>
</feature>
<dbReference type="AlphaFoldDB" id="A0A7G9B2M6"/>